<dbReference type="Proteomes" id="UP000814140">
    <property type="component" value="Unassembled WGS sequence"/>
</dbReference>
<evidence type="ECO:0000313" key="2">
    <source>
        <dbReference type="Proteomes" id="UP000814140"/>
    </source>
</evidence>
<dbReference type="EMBL" id="MU277275">
    <property type="protein sequence ID" value="KAI0055941.1"/>
    <property type="molecule type" value="Genomic_DNA"/>
</dbReference>
<keyword evidence="2" id="KW-1185">Reference proteome</keyword>
<sequence>MASFLLLKNVVFTQCSAPLVLVAKDPAKGSGHWVGNRWAAIAAVGRKQIERGEPNTSRHNRRNGYQKSEDRAIGFSARCQAIIALATVILEAPSIPEEWYRQPKAMYSVRITTEKNQGDAVDTYADGKSAEVAVESNSIGWYLPGGDQAHLAATHGGGFLNDGGESPSWVVYPPADASQKQSKIAGSTSTSKQYQVMRTIMRRFRSHSLTEQTLRGLLFENASCPGVGGLSTVTPRLGSFRAREKAPSLQCYQTNGHIVSVVIKVIKRIGHKESDRDRRRRTMSTNLGRVARDHTVTVTPPPARTYCPASGVWPPLARGLRDNGPRLEAVAKEMPPSNLEIYREKALGIGDKDDRPKHQSHRKRSTSDKGEAATRG</sequence>
<proteinExistence type="predicted"/>
<protein>
    <submittedName>
        <fullName evidence="1">Uncharacterized protein</fullName>
    </submittedName>
</protein>
<reference evidence="1" key="2">
    <citation type="journal article" date="2022" name="New Phytol.">
        <title>Evolutionary transition to the ectomycorrhizal habit in the genomes of a hyperdiverse lineage of mushroom-forming fungi.</title>
        <authorList>
            <person name="Looney B."/>
            <person name="Miyauchi S."/>
            <person name="Morin E."/>
            <person name="Drula E."/>
            <person name="Courty P.E."/>
            <person name="Kohler A."/>
            <person name="Kuo A."/>
            <person name="LaButti K."/>
            <person name="Pangilinan J."/>
            <person name="Lipzen A."/>
            <person name="Riley R."/>
            <person name="Andreopoulos W."/>
            <person name="He G."/>
            <person name="Johnson J."/>
            <person name="Nolan M."/>
            <person name="Tritt A."/>
            <person name="Barry K.W."/>
            <person name="Grigoriev I.V."/>
            <person name="Nagy L.G."/>
            <person name="Hibbett D."/>
            <person name="Henrissat B."/>
            <person name="Matheny P.B."/>
            <person name="Labbe J."/>
            <person name="Martin F.M."/>
        </authorList>
    </citation>
    <scope>NUCLEOTIDE SEQUENCE</scope>
    <source>
        <strain evidence="1">HHB10654</strain>
    </source>
</reference>
<reference evidence="1" key="1">
    <citation type="submission" date="2021-03" db="EMBL/GenBank/DDBJ databases">
        <authorList>
            <consortium name="DOE Joint Genome Institute"/>
            <person name="Ahrendt S."/>
            <person name="Looney B.P."/>
            <person name="Miyauchi S."/>
            <person name="Morin E."/>
            <person name="Drula E."/>
            <person name="Courty P.E."/>
            <person name="Chicoki N."/>
            <person name="Fauchery L."/>
            <person name="Kohler A."/>
            <person name="Kuo A."/>
            <person name="Labutti K."/>
            <person name="Pangilinan J."/>
            <person name="Lipzen A."/>
            <person name="Riley R."/>
            <person name="Andreopoulos W."/>
            <person name="He G."/>
            <person name="Johnson J."/>
            <person name="Barry K.W."/>
            <person name="Grigoriev I.V."/>
            <person name="Nagy L."/>
            <person name="Hibbett D."/>
            <person name="Henrissat B."/>
            <person name="Matheny P.B."/>
            <person name="Labbe J."/>
            <person name="Martin F."/>
        </authorList>
    </citation>
    <scope>NUCLEOTIDE SEQUENCE</scope>
    <source>
        <strain evidence="1">HHB10654</strain>
    </source>
</reference>
<gene>
    <name evidence="1" type="ORF">BV25DRAFT_1981280</name>
</gene>
<accession>A0ACB8SJR0</accession>
<comment type="caution">
    <text evidence="1">The sequence shown here is derived from an EMBL/GenBank/DDBJ whole genome shotgun (WGS) entry which is preliminary data.</text>
</comment>
<organism evidence="1 2">
    <name type="scientific">Artomyces pyxidatus</name>
    <dbReference type="NCBI Taxonomy" id="48021"/>
    <lineage>
        <taxon>Eukaryota</taxon>
        <taxon>Fungi</taxon>
        <taxon>Dikarya</taxon>
        <taxon>Basidiomycota</taxon>
        <taxon>Agaricomycotina</taxon>
        <taxon>Agaricomycetes</taxon>
        <taxon>Russulales</taxon>
        <taxon>Auriscalpiaceae</taxon>
        <taxon>Artomyces</taxon>
    </lineage>
</organism>
<evidence type="ECO:0000313" key="1">
    <source>
        <dbReference type="EMBL" id="KAI0055941.1"/>
    </source>
</evidence>
<name>A0ACB8SJR0_9AGAM</name>